<keyword evidence="2" id="KW-1003">Cell membrane</keyword>
<dbReference type="Gene3D" id="1.20.1640.10">
    <property type="entry name" value="Multidrug efflux transporter AcrB transmembrane domain"/>
    <property type="match status" value="2"/>
</dbReference>
<evidence type="ECO:0000259" key="8">
    <source>
        <dbReference type="PROSITE" id="PS50156"/>
    </source>
</evidence>
<dbReference type="Pfam" id="PF03176">
    <property type="entry name" value="MMPL"/>
    <property type="match status" value="2"/>
</dbReference>
<dbReference type="InterPro" id="IPR000731">
    <property type="entry name" value="SSD"/>
</dbReference>
<keyword evidence="3 7" id="KW-0812">Transmembrane</keyword>
<evidence type="ECO:0000256" key="5">
    <source>
        <dbReference type="ARBA" id="ARBA00023136"/>
    </source>
</evidence>
<dbReference type="InterPro" id="IPR004869">
    <property type="entry name" value="MMPL_dom"/>
</dbReference>
<feature type="transmembrane region" description="Helical" evidence="7">
    <location>
        <begin position="570"/>
        <end position="593"/>
    </location>
</feature>
<dbReference type="PANTHER" id="PTHR33406:SF13">
    <property type="entry name" value="MEMBRANE PROTEIN YDFJ"/>
    <property type="match status" value="1"/>
</dbReference>
<gene>
    <name evidence="9" type="ORF">G6048_01130</name>
</gene>
<evidence type="ECO:0000256" key="4">
    <source>
        <dbReference type="ARBA" id="ARBA00022989"/>
    </source>
</evidence>
<feature type="transmembrane region" description="Helical" evidence="7">
    <location>
        <begin position="242"/>
        <end position="263"/>
    </location>
</feature>
<evidence type="ECO:0000256" key="7">
    <source>
        <dbReference type="SAM" id="Phobius"/>
    </source>
</evidence>
<comment type="caution">
    <text evidence="9">The sequence shown here is derived from an EMBL/GenBank/DDBJ whole genome shotgun (WGS) entry which is preliminary data.</text>
</comment>
<dbReference type="SUPFAM" id="SSF82866">
    <property type="entry name" value="Multidrug efflux transporter AcrB transmembrane domain"/>
    <property type="match status" value="2"/>
</dbReference>
<comment type="subcellular location">
    <subcellularLocation>
        <location evidence="1">Cell membrane</location>
        <topology evidence="1">Multi-pass membrane protein</topology>
    </subcellularLocation>
</comment>
<proteinExistence type="predicted"/>
<protein>
    <submittedName>
        <fullName evidence="9">MMPL family transporter</fullName>
    </submittedName>
</protein>
<dbReference type="Proteomes" id="UP001518140">
    <property type="component" value="Unassembled WGS sequence"/>
</dbReference>
<dbReference type="PROSITE" id="PS50156">
    <property type="entry name" value="SSD"/>
    <property type="match status" value="1"/>
</dbReference>
<feature type="transmembrane region" description="Helical" evidence="7">
    <location>
        <begin position="317"/>
        <end position="342"/>
    </location>
</feature>
<feature type="transmembrane region" description="Helical" evidence="7">
    <location>
        <begin position="290"/>
        <end position="311"/>
    </location>
</feature>
<evidence type="ECO:0000256" key="6">
    <source>
        <dbReference type="SAM" id="MobiDB-lite"/>
    </source>
</evidence>
<feature type="transmembrane region" description="Helical" evidence="7">
    <location>
        <begin position="197"/>
        <end position="230"/>
    </location>
</feature>
<feature type="transmembrane region" description="Helical" evidence="7">
    <location>
        <begin position="381"/>
        <end position="404"/>
    </location>
</feature>
<feature type="transmembrane region" description="Helical" evidence="7">
    <location>
        <begin position="691"/>
        <end position="714"/>
    </location>
</feature>
<dbReference type="RefSeq" id="WP_165337494.1">
    <property type="nucleotide sequence ID" value="NZ_JAAKZX010000002.1"/>
</dbReference>
<keyword evidence="4 7" id="KW-1133">Transmembrane helix</keyword>
<keyword evidence="10" id="KW-1185">Reference proteome</keyword>
<evidence type="ECO:0000256" key="1">
    <source>
        <dbReference type="ARBA" id="ARBA00004651"/>
    </source>
</evidence>
<feature type="transmembrane region" description="Helical" evidence="7">
    <location>
        <begin position="542"/>
        <end position="563"/>
    </location>
</feature>
<organism evidence="9 10">
    <name type="scientific">Streptomyces ureilyticus</name>
    <dbReference type="NCBI Taxonomy" id="1775131"/>
    <lineage>
        <taxon>Bacteria</taxon>
        <taxon>Bacillati</taxon>
        <taxon>Actinomycetota</taxon>
        <taxon>Actinomycetes</taxon>
        <taxon>Kitasatosporales</taxon>
        <taxon>Streptomycetaceae</taxon>
        <taxon>Streptomyces</taxon>
    </lineage>
</organism>
<feature type="transmembrane region" description="Helical" evidence="7">
    <location>
        <begin position="613"/>
        <end position="634"/>
    </location>
</feature>
<accession>A0ABX0DH25</accession>
<keyword evidence="5 7" id="KW-0472">Membrane</keyword>
<sequence>MGNGDTRVRGIAARAGGWSARHRWAAVGIWMLFVVLTMGLGSAAGTVEVKDSEQISGETSQAATIAEEAGIDEPAGETVLVQAKDSGTKATDADFRAAVTAVMQAVEKTGEVTAVTSPYDTKTISKDGRSALVQFDMRGEADTAGERVEPVLKAVEEVQKDHASLTIEQIGGASMMKTFDDAFGEDFKQAEYSAVPVALGILLVAFGAVVAALVPVALAITAIIATMGLMGIVSHVMPMSDTASSVMLLVGLAVGVDYCLFYLRREREERAAGRDAQTALQIAAATSGRAIVVSGVTVCVAMAGMLFTGIAEFEGMGLASLMVVAVAMVGSVTVLPALLSLLGERVEKGRIPYLHPESKLRRNRGRGNRDSRFWTAVLKGVLARPALSVVVAAGALLAIAAPALGMKTQNLTLDQEFGDSLPIVATYDRVNEAFPGGSDPAEVVVKADDINSPEVKSAIADFRTQAVESGASRGPVDVKVHDEENVAFVYVPLVGGSDLDKAEKSLTTIRDEVRPATLGKVDGLEAPVTGQVAGSKDFNDQLAGAVAPVFAFVVVFAFLLMLLSFRSVTIAITAIVLNLLSVGAAYGILVGVFQHGWGASLVGAEGVGAIITWLPLFLFVILFGLSMDYHVFVVSRIREARLRGRSTKDAIQHGVVTTAGVVTSAAVIMVAVFAIFGTLSMQSMKQMGVGLAAAVLIDATIIRGVLLPAAMALLGERNWYFPKWLNRLPDLTHDESPQGPVSSPPPSPPAVEGEKVGV</sequence>
<reference evidence="9 10" key="1">
    <citation type="submission" date="2020-02" db="EMBL/GenBank/DDBJ databases">
        <title>Whole-genome analyses of novel actinobacteria.</title>
        <authorList>
            <person name="Sahin N."/>
            <person name="Tokatli A."/>
        </authorList>
    </citation>
    <scope>NUCLEOTIDE SEQUENCE [LARGE SCALE GENOMIC DNA]</scope>
    <source>
        <strain evidence="9 10">YC419</strain>
    </source>
</reference>
<feature type="region of interest" description="Disordered" evidence="6">
    <location>
        <begin position="732"/>
        <end position="758"/>
    </location>
</feature>
<evidence type="ECO:0000313" key="10">
    <source>
        <dbReference type="Proteomes" id="UP001518140"/>
    </source>
</evidence>
<dbReference type="InterPro" id="IPR050545">
    <property type="entry name" value="Mycobact_MmpL"/>
</dbReference>
<dbReference type="EMBL" id="JAAKZX010000002">
    <property type="protein sequence ID" value="NGO40815.1"/>
    <property type="molecule type" value="Genomic_DNA"/>
</dbReference>
<feature type="transmembrane region" description="Helical" evidence="7">
    <location>
        <begin position="655"/>
        <end position="679"/>
    </location>
</feature>
<feature type="transmembrane region" description="Helical" evidence="7">
    <location>
        <begin position="24"/>
        <end position="47"/>
    </location>
</feature>
<feature type="domain" description="SSD" evidence="8">
    <location>
        <begin position="210"/>
        <end position="341"/>
    </location>
</feature>
<dbReference type="PANTHER" id="PTHR33406">
    <property type="entry name" value="MEMBRANE PROTEIN MJ1562-RELATED"/>
    <property type="match status" value="1"/>
</dbReference>
<evidence type="ECO:0000256" key="3">
    <source>
        <dbReference type="ARBA" id="ARBA00022692"/>
    </source>
</evidence>
<evidence type="ECO:0000256" key="2">
    <source>
        <dbReference type="ARBA" id="ARBA00022475"/>
    </source>
</evidence>
<evidence type="ECO:0000313" key="9">
    <source>
        <dbReference type="EMBL" id="NGO40815.1"/>
    </source>
</evidence>
<name>A0ABX0DH25_9ACTN</name>